<dbReference type="RefSeq" id="WP_319166777.1">
    <property type="nucleotide sequence ID" value="NZ_JARAWP010000011.1"/>
</dbReference>
<dbReference type="Proteomes" id="UP001272987">
    <property type="component" value="Unassembled WGS sequence"/>
</dbReference>
<evidence type="ECO:0000313" key="1">
    <source>
        <dbReference type="EMBL" id="MDX3020095.1"/>
    </source>
</evidence>
<dbReference type="EMBL" id="JARAWP010000011">
    <property type="protein sequence ID" value="MDX3020095.1"/>
    <property type="molecule type" value="Genomic_DNA"/>
</dbReference>
<name>A0ABU4LWK4_9ACTN</name>
<comment type="caution">
    <text evidence="1">The sequence shown here is derived from an EMBL/GenBank/DDBJ whole genome shotgun (WGS) entry which is preliminary data.</text>
</comment>
<organism evidence="1 2">
    <name type="scientific">Streptomyces acidiscabies</name>
    <dbReference type="NCBI Taxonomy" id="42234"/>
    <lineage>
        <taxon>Bacteria</taxon>
        <taxon>Bacillati</taxon>
        <taxon>Actinomycetota</taxon>
        <taxon>Actinomycetes</taxon>
        <taxon>Kitasatosporales</taxon>
        <taxon>Streptomycetaceae</taxon>
        <taxon>Streptomyces</taxon>
    </lineage>
</organism>
<proteinExistence type="predicted"/>
<protein>
    <submittedName>
        <fullName evidence="1">Uncharacterized protein</fullName>
    </submittedName>
</protein>
<reference evidence="1 2" key="1">
    <citation type="journal article" date="2023" name="Microb. Genom.">
        <title>Mesoterricola silvestris gen. nov., sp. nov., Mesoterricola sediminis sp. nov., Geothrix oryzae sp. nov., Geothrix edaphica sp. nov., Geothrix rubra sp. nov., and Geothrix limicola sp. nov., six novel members of Acidobacteriota isolated from soils.</title>
        <authorList>
            <person name="Weisberg A.J."/>
            <person name="Pearce E."/>
            <person name="Kramer C.G."/>
            <person name="Chang J.H."/>
            <person name="Clarke C.R."/>
        </authorList>
    </citation>
    <scope>NUCLEOTIDE SEQUENCE [LARGE SCALE GENOMIC DNA]</scope>
    <source>
        <strain evidence="1 2">NB05-1H</strain>
    </source>
</reference>
<keyword evidence="2" id="KW-1185">Reference proteome</keyword>
<gene>
    <name evidence="1" type="ORF">PV666_19715</name>
</gene>
<accession>A0ABU4LWK4</accession>
<evidence type="ECO:0000313" key="2">
    <source>
        <dbReference type="Proteomes" id="UP001272987"/>
    </source>
</evidence>
<sequence>MSTMFPEPLRPAGLDARLDRVTAVGTAEEQPTTDWVDDVRSALVFNEDAQHPTVMTLRDVLLDGSERTPEQALAAARVLLAAHTRELSALARRDTDAYRDEHGVNRTTRGLLTGMQHTRRLLDDHTLTLDDQHAQ</sequence>